<dbReference type="InterPro" id="IPR011008">
    <property type="entry name" value="Dimeric_a/b-barrel"/>
</dbReference>
<evidence type="ECO:0000259" key="1">
    <source>
        <dbReference type="PROSITE" id="PS51502"/>
    </source>
</evidence>
<dbReference type="Gene3D" id="3.30.70.100">
    <property type="match status" value="1"/>
</dbReference>
<proteinExistence type="predicted"/>
<accession>A0A2T3FZ83</accession>
<dbReference type="Proteomes" id="UP000241201">
    <property type="component" value="Unassembled WGS sequence"/>
</dbReference>
<protein>
    <recommendedName>
        <fullName evidence="1">Stress-response A/B barrel domain-containing protein</fullName>
    </recommendedName>
</protein>
<dbReference type="SMART" id="SM00886">
    <property type="entry name" value="Dabb"/>
    <property type="match status" value="1"/>
</dbReference>
<sequence>MVECILHRRERKMIKHVSVFTLKDKNEIKHFVEMLEEVGKKCPLIIKSEIGVNMSEQQSVGPHFGDVIQIVEFSNRIDLQKYPQSKEHQKLLMDGPEMETVTAIDYII</sequence>
<gene>
    <name evidence="2" type="ORF">C7U55_06770</name>
</gene>
<dbReference type="SUPFAM" id="SSF54909">
    <property type="entry name" value="Dimeric alpha+beta barrel"/>
    <property type="match status" value="1"/>
</dbReference>
<name>A0A2T3FZ83_9FIRM</name>
<dbReference type="InterPro" id="IPR013097">
    <property type="entry name" value="Dabb"/>
</dbReference>
<evidence type="ECO:0000313" key="3">
    <source>
        <dbReference type="Proteomes" id="UP000241201"/>
    </source>
</evidence>
<comment type="caution">
    <text evidence="2">The sequence shown here is derived from an EMBL/GenBank/DDBJ whole genome shotgun (WGS) entry which is preliminary data.</text>
</comment>
<feature type="domain" description="Stress-response A/B barrel" evidence="1">
    <location>
        <begin position="14"/>
        <end position="106"/>
    </location>
</feature>
<evidence type="ECO:0000313" key="2">
    <source>
        <dbReference type="EMBL" id="PST40605.1"/>
    </source>
</evidence>
<dbReference type="PROSITE" id="PS51502">
    <property type="entry name" value="S_R_A_B_BARREL"/>
    <property type="match status" value="1"/>
</dbReference>
<reference evidence="3" key="1">
    <citation type="submission" date="2018-03" db="EMBL/GenBank/DDBJ databases">
        <title>Lachnoclostridium SNUG30370 gen.nov., sp.nov., isolated from human faeces.</title>
        <authorList>
            <person name="Seo B."/>
            <person name="Jeon K."/>
            <person name="Ko G."/>
        </authorList>
    </citation>
    <scope>NUCLEOTIDE SEQUENCE [LARGE SCALE GENOMIC DNA]</scope>
    <source>
        <strain evidence="3">SNUG30370</strain>
    </source>
</reference>
<organism evidence="2 3">
    <name type="scientific">Faecalibacillus faecis</name>
    <dbReference type="NCBI Taxonomy" id="1982628"/>
    <lineage>
        <taxon>Bacteria</taxon>
        <taxon>Bacillati</taxon>
        <taxon>Bacillota</taxon>
        <taxon>Erysipelotrichia</taxon>
        <taxon>Erysipelotrichales</taxon>
        <taxon>Coprobacillaceae</taxon>
        <taxon>Faecalibacillus</taxon>
    </lineage>
</organism>
<keyword evidence="3" id="KW-1185">Reference proteome</keyword>
<dbReference type="EMBL" id="PYLP01000006">
    <property type="protein sequence ID" value="PST40605.1"/>
    <property type="molecule type" value="Genomic_DNA"/>
</dbReference>
<dbReference type="AlphaFoldDB" id="A0A2T3FZ83"/>
<dbReference type="Pfam" id="PF07876">
    <property type="entry name" value="Dabb"/>
    <property type="match status" value="1"/>
</dbReference>